<dbReference type="Pfam" id="PF00903">
    <property type="entry name" value="Glyoxalase"/>
    <property type="match status" value="1"/>
</dbReference>
<dbReference type="OrthoDB" id="9812656at2"/>
<keyword evidence="3" id="KW-1185">Reference proteome</keyword>
<accession>A0A502KQW5</accession>
<dbReference type="InterPro" id="IPR004360">
    <property type="entry name" value="Glyas_Fos-R_dOase_dom"/>
</dbReference>
<dbReference type="PANTHER" id="PTHR21366:SF14">
    <property type="entry name" value="GLYOXALASE DOMAIN-CONTAINING PROTEIN 5"/>
    <property type="match status" value="1"/>
</dbReference>
<dbReference type="RefSeq" id="WP_140604436.1">
    <property type="nucleotide sequence ID" value="NZ_SAWY01000033.1"/>
</dbReference>
<dbReference type="InterPro" id="IPR029068">
    <property type="entry name" value="Glyas_Bleomycin-R_OHBP_Dase"/>
</dbReference>
<evidence type="ECO:0000313" key="2">
    <source>
        <dbReference type="EMBL" id="TPH13594.1"/>
    </source>
</evidence>
<sequence length="136" mass="15053">MLSISGIDHIVLRTNCLQAMLHFYCHVLGCEIERQTDKTVGLTQLRAGSALIDLVDIDSELGRLGGGSPTKLENNVDHFCLQLTNESIEEVSRHLLLHDIDVGKFEERYGAQGFGKSVYINDPQGNTVELKVQLTS</sequence>
<dbReference type="EMBL" id="SAWY01000033">
    <property type="protein sequence ID" value="TPH13594.1"/>
    <property type="molecule type" value="Genomic_DNA"/>
</dbReference>
<dbReference type="Gene3D" id="3.10.180.10">
    <property type="entry name" value="2,3-Dihydroxybiphenyl 1,2-Dioxygenase, domain 1"/>
    <property type="match status" value="1"/>
</dbReference>
<dbReference type="AlphaFoldDB" id="A0A502KQW5"/>
<gene>
    <name evidence="2" type="ORF">EPA86_13410</name>
</gene>
<feature type="domain" description="VOC" evidence="1">
    <location>
        <begin position="6"/>
        <end position="133"/>
    </location>
</feature>
<dbReference type="InterPro" id="IPR037523">
    <property type="entry name" value="VOC_core"/>
</dbReference>
<name>A0A502KQW5_9GAMM</name>
<evidence type="ECO:0000313" key="3">
    <source>
        <dbReference type="Proteomes" id="UP000315303"/>
    </source>
</evidence>
<evidence type="ECO:0000259" key="1">
    <source>
        <dbReference type="PROSITE" id="PS51819"/>
    </source>
</evidence>
<dbReference type="InterPro" id="IPR050383">
    <property type="entry name" value="GlyoxalaseI/FosfomycinResist"/>
</dbReference>
<dbReference type="Proteomes" id="UP000315303">
    <property type="component" value="Unassembled WGS sequence"/>
</dbReference>
<dbReference type="PANTHER" id="PTHR21366">
    <property type="entry name" value="GLYOXALASE FAMILY PROTEIN"/>
    <property type="match status" value="1"/>
</dbReference>
<dbReference type="PROSITE" id="PS51819">
    <property type="entry name" value="VOC"/>
    <property type="match status" value="1"/>
</dbReference>
<proteinExistence type="predicted"/>
<comment type="caution">
    <text evidence="2">The sequence shown here is derived from an EMBL/GenBank/DDBJ whole genome shotgun (WGS) entry which is preliminary data.</text>
</comment>
<organism evidence="2 3">
    <name type="scientific">Litorilituus lipolyticus</name>
    <dbReference type="NCBI Taxonomy" id="2491017"/>
    <lineage>
        <taxon>Bacteria</taxon>
        <taxon>Pseudomonadati</taxon>
        <taxon>Pseudomonadota</taxon>
        <taxon>Gammaproteobacteria</taxon>
        <taxon>Alteromonadales</taxon>
        <taxon>Colwelliaceae</taxon>
        <taxon>Litorilituus</taxon>
    </lineage>
</organism>
<dbReference type="SUPFAM" id="SSF54593">
    <property type="entry name" value="Glyoxalase/Bleomycin resistance protein/Dihydroxybiphenyl dioxygenase"/>
    <property type="match status" value="1"/>
</dbReference>
<reference evidence="2 3" key="1">
    <citation type="submission" date="2019-01" db="EMBL/GenBank/DDBJ databases">
        <title>Litorilituus lipolytica sp. nov., isolated from intertidal sand of the Yellow Sea in China.</title>
        <authorList>
            <person name="Liu A."/>
        </authorList>
    </citation>
    <scope>NUCLEOTIDE SEQUENCE [LARGE SCALE GENOMIC DNA]</scope>
    <source>
        <strain evidence="2 3">RZ04</strain>
    </source>
</reference>
<protein>
    <submittedName>
        <fullName evidence="2">VOC family protein</fullName>
    </submittedName>
</protein>